<dbReference type="RefSeq" id="WP_199394268.1">
    <property type="nucleotide sequence ID" value="NZ_JAEMHK010000003.1"/>
</dbReference>
<dbReference type="Proteomes" id="UP000641025">
    <property type="component" value="Unassembled WGS sequence"/>
</dbReference>
<gene>
    <name evidence="1" type="ORF">JFN90_06400</name>
</gene>
<comment type="caution">
    <text evidence="1">The sequence shown here is derived from an EMBL/GenBank/DDBJ whole genome shotgun (WGS) entry which is preliminary data.</text>
</comment>
<organism evidence="1 2">
    <name type="scientific">Geomonas propionica</name>
    <dbReference type="NCBI Taxonomy" id="2798582"/>
    <lineage>
        <taxon>Bacteria</taxon>
        <taxon>Pseudomonadati</taxon>
        <taxon>Thermodesulfobacteriota</taxon>
        <taxon>Desulfuromonadia</taxon>
        <taxon>Geobacterales</taxon>
        <taxon>Geobacteraceae</taxon>
        <taxon>Geomonas</taxon>
    </lineage>
</organism>
<keyword evidence="2" id="KW-1185">Reference proteome</keyword>
<name>A0ABS0YP57_9BACT</name>
<evidence type="ECO:0000313" key="1">
    <source>
        <dbReference type="EMBL" id="MBJ6799766.1"/>
    </source>
</evidence>
<reference evidence="1 2" key="1">
    <citation type="submission" date="2020-12" db="EMBL/GenBank/DDBJ databases">
        <title>Geomonas sp. Red259, isolated from paddy soil.</title>
        <authorList>
            <person name="Xu Z."/>
            <person name="Zhang Z."/>
            <person name="Masuda Y."/>
            <person name="Itoh H."/>
            <person name="Senoo K."/>
        </authorList>
    </citation>
    <scope>NUCLEOTIDE SEQUENCE [LARGE SCALE GENOMIC DNA]</scope>
    <source>
        <strain evidence="1 2">Red259</strain>
    </source>
</reference>
<accession>A0ABS0YP57</accession>
<protein>
    <submittedName>
        <fullName evidence="1">Uncharacterized protein</fullName>
    </submittedName>
</protein>
<dbReference type="EMBL" id="JAEMHK010000003">
    <property type="protein sequence ID" value="MBJ6799766.1"/>
    <property type="molecule type" value="Genomic_DNA"/>
</dbReference>
<proteinExistence type="predicted"/>
<sequence>MLAIRKWAQDKPFLIALFAPQLVTAARDMHLAFRYIRERRVFNHQYPVPHLPTWFTMYRSHRRPLKFTRALFSDFSSFGEEGVEFGDAIFEGVRLFNSGKLDPSELIPTVEDIKQILPLLQSTLSTSFQEIEEDLSNTPLDPSVKDAALQLFANMELEGSFFMLVLVPCWLLYRDHPTRLYRKARLGDLKALEKLLRLDPLVLHDQSIGSRIQALRFTNKTAAYQNLLEAPLKRPKAKITRKKMKYAIAGLISGIATIINKPLTEPEIRALFDAVTLDADGSPIDTDIADSPEAFAKAINRDRAFWLRAFLPDKKN</sequence>
<evidence type="ECO:0000313" key="2">
    <source>
        <dbReference type="Proteomes" id="UP000641025"/>
    </source>
</evidence>